<dbReference type="InterPro" id="IPR017853">
    <property type="entry name" value="GH"/>
</dbReference>
<dbReference type="STRING" id="4536.A0A0E0GD31"/>
<dbReference type="OMA" id="NYTASPF"/>
<dbReference type="SUPFAM" id="SSF51445">
    <property type="entry name" value="(Trans)glycosidases"/>
    <property type="match status" value="1"/>
</dbReference>
<dbReference type="InterPro" id="IPR013780">
    <property type="entry name" value="Glyco_hydro_b"/>
</dbReference>
<dbReference type="Proteomes" id="UP000006591">
    <property type="component" value="Chromosome 2"/>
</dbReference>
<evidence type="ECO:0000313" key="9">
    <source>
        <dbReference type="EnsemblPlants" id="ONIVA02G35430.1"/>
    </source>
</evidence>
<dbReference type="PANTHER" id="PTHR22762">
    <property type="entry name" value="ALPHA-GLUCOSIDASE"/>
    <property type="match status" value="1"/>
</dbReference>
<dbReference type="AlphaFoldDB" id="A0A0E0GD31"/>
<keyword evidence="5 6" id="KW-0326">Glycosidase</keyword>
<reference evidence="9" key="2">
    <citation type="submission" date="2018-04" db="EMBL/GenBank/DDBJ databases">
        <title>OnivRS2 (Oryza nivara Reference Sequence Version 2).</title>
        <authorList>
            <person name="Zhang J."/>
            <person name="Kudrna D."/>
            <person name="Lee S."/>
            <person name="Talag J."/>
            <person name="Rajasekar S."/>
            <person name="Welchert J."/>
            <person name="Hsing Y.-I."/>
            <person name="Wing R.A."/>
        </authorList>
    </citation>
    <scope>NUCLEOTIDE SEQUENCE [LARGE SCALE GENOMIC DNA]</scope>
    <source>
        <strain evidence="9">SL10</strain>
    </source>
</reference>
<dbReference type="Pfam" id="PF21365">
    <property type="entry name" value="Glyco_hydro_31_3rd"/>
    <property type="match status" value="2"/>
</dbReference>
<dbReference type="FunFam" id="3.20.20.80:FF:000016">
    <property type="entry name" value="Maltase-glucoamylase, intestinal"/>
    <property type="match status" value="1"/>
</dbReference>
<dbReference type="Gene3D" id="2.60.40.1180">
    <property type="entry name" value="Golgi alpha-mannosidase II"/>
    <property type="match status" value="4"/>
</dbReference>
<dbReference type="PROSITE" id="PS00707">
    <property type="entry name" value="GLYCOSYL_HYDROL_F31_2"/>
    <property type="match status" value="1"/>
</dbReference>
<evidence type="ECO:0000256" key="3">
    <source>
        <dbReference type="ARBA" id="ARBA00022801"/>
    </source>
</evidence>
<evidence type="ECO:0000256" key="2">
    <source>
        <dbReference type="ARBA" id="ARBA00022729"/>
    </source>
</evidence>
<keyword evidence="3 6" id="KW-0378">Hydrolase</keyword>
<dbReference type="CDD" id="cd06602">
    <property type="entry name" value="GH31_MGAM_SI_GAA"/>
    <property type="match status" value="1"/>
</dbReference>
<keyword evidence="10" id="KW-1185">Reference proteome</keyword>
<dbReference type="InterPro" id="IPR000322">
    <property type="entry name" value="Glyco_hydro_31_TIM"/>
</dbReference>
<evidence type="ECO:0000313" key="10">
    <source>
        <dbReference type="Proteomes" id="UP000006591"/>
    </source>
</evidence>
<dbReference type="SUPFAM" id="SSF74650">
    <property type="entry name" value="Galactose mutarotase-like"/>
    <property type="match status" value="1"/>
</dbReference>
<dbReference type="InterPro" id="IPR030459">
    <property type="entry name" value="Glyco_hydro_31_CS"/>
</dbReference>
<dbReference type="PANTHER" id="PTHR22762:SF133">
    <property type="entry name" value="P-TYPE DOMAIN-CONTAINING PROTEIN"/>
    <property type="match status" value="1"/>
</dbReference>
<reference evidence="9" key="1">
    <citation type="submission" date="2015-04" db="UniProtKB">
        <authorList>
            <consortium name="EnsemblPlants"/>
        </authorList>
    </citation>
    <scope>IDENTIFICATION</scope>
    <source>
        <strain evidence="9">SL10</strain>
    </source>
</reference>
<keyword evidence="2 7" id="KW-0732">Signal</keyword>
<evidence type="ECO:0000256" key="7">
    <source>
        <dbReference type="SAM" id="SignalP"/>
    </source>
</evidence>
<dbReference type="HOGENOM" id="CLU_000631_11_1_1"/>
<protein>
    <recommendedName>
        <fullName evidence="8">Rhodanese domain-containing protein</fullName>
    </recommendedName>
</protein>
<evidence type="ECO:0000256" key="1">
    <source>
        <dbReference type="ARBA" id="ARBA00007806"/>
    </source>
</evidence>
<feature type="chain" id="PRO_5002360421" description="Rhodanese domain-containing protein" evidence="7">
    <location>
        <begin position="31"/>
        <end position="1040"/>
    </location>
</feature>
<keyword evidence="4" id="KW-0325">Glycoprotein</keyword>
<dbReference type="Gene3D" id="2.60.40.1760">
    <property type="entry name" value="glycosyl hydrolase (family 31)"/>
    <property type="match status" value="2"/>
</dbReference>
<dbReference type="GO" id="GO:0000272">
    <property type="term" value="P:polysaccharide catabolic process"/>
    <property type="evidence" value="ECO:0007669"/>
    <property type="project" value="UniProtKB-ARBA"/>
</dbReference>
<name>A0A0E0GD31_ORYNI</name>
<evidence type="ECO:0000256" key="4">
    <source>
        <dbReference type="ARBA" id="ARBA00023180"/>
    </source>
</evidence>
<feature type="signal peptide" evidence="7">
    <location>
        <begin position="1"/>
        <end position="30"/>
    </location>
</feature>
<accession>A0A0E0GD31</accession>
<dbReference type="EnsemblPlants" id="ONIVA02G35430.1">
    <property type="protein sequence ID" value="ONIVA02G35430.1"/>
    <property type="gene ID" value="ONIVA02G35430"/>
</dbReference>
<dbReference type="SUPFAM" id="SSF51011">
    <property type="entry name" value="Glycosyl hydrolase domain"/>
    <property type="match status" value="1"/>
</dbReference>
<comment type="similarity">
    <text evidence="1 6">Belongs to the glycosyl hydrolase 31 family.</text>
</comment>
<dbReference type="GO" id="GO:0030246">
    <property type="term" value="F:carbohydrate binding"/>
    <property type="evidence" value="ECO:0007669"/>
    <property type="project" value="InterPro"/>
</dbReference>
<sequence>MATRARPPLVLLLCLCLASCLSSAIGGVSAAGNGYRTTAFLVDEGGRRLRAELAAVAGAGGGSTAAYGDDVQRLDVYASLETDSRLHVRIADADGPRWEVPQDVIPRPSPEFFLQTSRPGRPVLSTATSDLTFAIHASSPFRFAVSRRSTGDVLFDTSPNLVFKDRYLELTSSLPPPGRASLYGLGEQTKRTFRLQRNDTFTLWNSDIAAGNVIGGVLDFYFFAGPSPLAVVDQYTQLIGRPAPMPYWSFGFHQCRYGYKNVADLEGVVAGYAKARIPLEVMWTDIDYMDAYKDFTLDPVNFPADRMRPFVDRLHRNGQKFVVIIDPGINVNTTYGTFVRAMKQDIFLKWNGSNYLGVVWPGNVYFPDFLNPRAAEFWAREIAAFRRTLPVDGLWVDMNEISNFVDPPPLNAIDDPPYRINNSGVRRPINNKTVPASAVHYGGVAEYDAHNLFGFLEARATHDALLHDTGRRPFVLSRSTFVGSGRYTAHWTGDNAATWDDLHYSINTMLSFGLFGIPMIGADICGFGGNTTEELCSRWIQLGAFYPFSRDHSAIGTVRRELYLWESVARSARKALGLRYRLLPYLYTLMYEAHTTGAPIARPLFFSYPGDVETYGIDRQFLLGRGVLVSPVLEPGATTVTAYFPAGRWFSLYDFSLAVATKTGKRVTLPAPADTVNVHVAGGNILTLQQPALTSSRVRQSVVHLLVALADDGTATGDLFLDDGESPEMAGPRSRWSQIKFSGATESGGGVVRVRSHVVHDSYAPSRTMAIGKVVLMGLRSPAPPKGFAVYANGVQVNASTAVGGAAGSPEKGELGVAHVSGLTLVVGQEFDLKPGATTVTAYFPAGRWFSLYDFSLAVATKTGKRVTLPAPADTVNVHVAGGNILPLQQPALTSSRVRQSVVYLLVALAEDGTATGDLFLDDGESPEMVGARSRWSQIKFSGATESGGSVVRVRSHVVHDSYAPSRTMVIAKVVLMGLRSPAPPKGFAVYANGVQVNASTAVDGGGGGNPEKGALGVAHVGGLSLVVGQEFDLKVVMTY</sequence>
<dbReference type="Gene3D" id="3.20.20.80">
    <property type="entry name" value="Glycosidases"/>
    <property type="match status" value="1"/>
</dbReference>
<dbReference type="Gramene" id="ONIVA02G35430.1">
    <property type="protein sequence ID" value="ONIVA02G35430.1"/>
    <property type="gene ID" value="ONIVA02G35430"/>
</dbReference>
<dbReference type="GO" id="GO:0004553">
    <property type="term" value="F:hydrolase activity, hydrolyzing O-glycosyl compounds"/>
    <property type="evidence" value="ECO:0007669"/>
    <property type="project" value="InterPro"/>
</dbReference>
<dbReference type="PROSITE" id="PS00129">
    <property type="entry name" value="GLYCOSYL_HYDROL_F31_1"/>
    <property type="match status" value="1"/>
</dbReference>
<dbReference type="PROSITE" id="PS50206">
    <property type="entry name" value="RHODANESE_3"/>
    <property type="match status" value="1"/>
</dbReference>
<dbReference type="CDD" id="cd14752">
    <property type="entry name" value="GH31_N"/>
    <property type="match status" value="1"/>
</dbReference>
<dbReference type="InterPro" id="IPR001763">
    <property type="entry name" value="Rhodanese-like_dom"/>
</dbReference>
<dbReference type="InterPro" id="IPR011013">
    <property type="entry name" value="Gal_mutarotase_sf_dom"/>
</dbReference>
<evidence type="ECO:0000256" key="6">
    <source>
        <dbReference type="RuleBase" id="RU361185"/>
    </source>
</evidence>
<proteinExistence type="inferred from homology"/>
<organism evidence="9">
    <name type="scientific">Oryza nivara</name>
    <name type="common">Indian wild rice</name>
    <name type="synonym">Oryza sativa f. spontanea</name>
    <dbReference type="NCBI Taxonomy" id="4536"/>
    <lineage>
        <taxon>Eukaryota</taxon>
        <taxon>Viridiplantae</taxon>
        <taxon>Streptophyta</taxon>
        <taxon>Embryophyta</taxon>
        <taxon>Tracheophyta</taxon>
        <taxon>Spermatophyta</taxon>
        <taxon>Magnoliopsida</taxon>
        <taxon>Liliopsida</taxon>
        <taxon>Poales</taxon>
        <taxon>Poaceae</taxon>
        <taxon>BOP clade</taxon>
        <taxon>Oryzoideae</taxon>
        <taxon>Oryzeae</taxon>
        <taxon>Oryzinae</taxon>
        <taxon>Oryza</taxon>
    </lineage>
</organism>
<dbReference type="FunFam" id="2.60.40.1180:FF:000044">
    <property type="entry name" value="Alpha-glucosidase 1"/>
    <property type="match status" value="1"/>
</dbReference>
<dbReference type="Pfam" id="PF01055">
    <property type="entry name" value="Glyco_hydro_31_2nd"/>
    <property type="match status" value="1"/>
</dbReference>
<dbReference type="InterPro" id="IPR048395">
    <property type="entry name" value="Glyco_hydro_31_C"/>
</dbReference>
<evidence type="ECO:0000256" key="5">
    <source>
        <dbReference type="ARBA" id="ARBA00023295"/>
    </source>
</evidence>
<feature type="domain" description="Rhodanese" evidence="8">
    <location>
        <begin position="256"/>
        <end position="281"/>
    </location>
</feature>
<dbReference type="eggNOG" id="KOG1065">
    <property type="taxonomic scope" value="Eukaryota"/>
</dbReference>
<dbReference type="InterPro" id="IPR030458">
    <property type="entry name" value="Glyco_hydro_31_AS"/>
</dbReference>
<evidence type="ECO:0000259" key="8">
    <source>
        <dbReference type="PROSITE" id="PS50206"/>
    </source>
</evidence>